<dbReference type="InterPro" id="IPR046240">
    <property type="entry name" value="DUF6273"/>
</dbReference>
<evidence type="ECO:0000313" key="2">
    <source>
        <dbReference type="EMBL" id="HIQ90458.1"/>
    </source>
</evidence>
<proteinExistence type="predicted"/>
<protein>
    <recommendedName>
        <fullName evidence="1">DUF6273 domain-containing protein</fullName>
    </recommendedName>
</protein>
<gene>
    <name evidence="2" type="ORF">IAB27_02370</name>
</gene>
<feature type="domain" description="DUF6273" evidence="1">
    <location>
        <begin position="105"/>
        <end position="256"/>
    </location>
</feature>
<reference evidence="2" key="2">
    <citation type="journal article" date="2021" name="PeerJ">
        <title>Extensive microbial diversity within the chicken gut microbiome revealed by metagenomics and culture.</title>
        <authorList>
            <person name="Gilroy R."/>
            <person name="Ravi A."/>
            <person name="Getino M."/>
            <person name="Pursley I."/>
            <person name="Horton D.L."/>
            <person name="Alikhan N.F."/>
            <person name="Baker D."/>
            <person name="Gharbi K."/>
            <person name="Hall N."/>
            <person name="Watson M."/>
            <person name="Adriaenssens E.M."/>
            <person name="Foster-Nyarko E."/>
            <person name="Jarju S."/>
            <person name="Secka A."/>
            <person name="Antonio M."/>
            <person name="Oren A."/>
            <person name="Chaudhuri R.R."/>
            <person name="La Ragione R."/>
            <person name="Hildebrand F."/>
            <person name="Pallen M.J."/>
        </authorList>
    </citation>
    <scope>NUCLEOTIDE SEQUENCE</scope>
    <source>
        <strain evidence="2">CHK147-3167</strain>
    </source>
</reference>
<name>A0A9D0ZQ69_9FIRM</name>
<reference evidence="2" key="1">
    <citation type="submission" date="2020-10" db="EMBL/GenBank/DDBJ databases">
        <authorList>
            <person name="Gilroy R."/>
        </authorList>
    </citation>
    <scope>NUCLEOTIDE SEQUENCE</scope>
    <source>
        <strain evidence="2">CHK147-3167</strain>
    </source>
</reference>
<dbReference type="Proteomes" id="UP000886786">
    <property type="component" value="Unassembled WGS sequence"/>
</dbReference>
<dbReference type="Pfam" id="PF19789">
    <property type="entry name" value="DUF6273"/>
    <property type="match status" value="1"/>
</dbReference>
<sequence length="295" mass="34157">MRKIKRRKEKNKMRIIVISLFLFLIIMTSGYAAFNTNISLHAKGNIKCNPQNIEEKIKKDITTEGDGLYKDEYTEGRYIYRGANPDNYIKFNSELWRIISLENDGVIKIIKSNAINDMAWDEQNSNDWLKPATINIYLNESYYESLSEESQNLIITHNWEVGMVSSDNDNMQLELQEEEKKTWNGKIGLISHSEYLRANSNIKLCGTDKKNDENHITCNQTNWLYSLGLYWWTISGRIDSNFLVWDVNGGGTFSDAFPAAGNENHYRYVFPVLHLSKDIKICGEGTHDNPYIIKN</sequence>
<accession>A0A9D0ZQ69</accession>
<dbReference type="AlphaFoldDB" id="A0A9D0ZQ69"/>
<evidence type="ECO:0000313" key="3">
    <source>
        <dbReference type="Proteomes" id="UP000886786"/>
    </source>
</evidence>
<organism evidence="2 3">
    <name type="scientific">Candidatus Coprosoma intestinipullorum</name>
    <dbReference type="NCBI Taxonomy" id="2840752"/>
    <lineage>
        <taxon>Bacteria</taxon>
        <taxon>Bacillati</taxon>
        <taxon>Bacillota</taxon>
        <taxon>Bacillota incertae sedis</taxon>
        <taxon>Candidatus Coprosoma</taxon>
    </lineage>
</organism>
<comment type="caution">
    <text evidence="2">The sequence shown here is derived from an EMBL/GenBank/DDBJ whole genome shotgun (WGS) entry which is preliminary data.</text>
</comment>
<evidence type="ECO:0000259" key="1">
    <source>
        <dbReference type="Pfam" id="PF19789"/>
    </source>
</evidence>
<dbReference type="EMBL" id="DVFV01000042">
    <property type="protein sequence ID" value="HIQ90458.1"/>
    <property type="molecule type" value="Genomic_DNA"/>
</dbReference>